<accession>A0A016WR51</accession>
<dbReference type="STRING" id="53326.A0A016WR51"/>
<gene>
    <name evidence="2" type="primary">Acey_s0567.g35</name>
    <name evidence="2" type="synonym">Acey-C35B1.2</name>
    <name evidence="2" type="ORF">Y032_0567g35</name>
</gene>
<keyword evidence="3" id="KW-1185">Reference proteome</keyword>
<protein>
    <submittedName>
        <fullName evidence="2">Uncharacterized protein</fullName>
    </submittedName>
</protein>
<feature type="region of interest" description="Disordered" evidence="1">
    <location>
        <begin position="56"/>
        <end position="89"/>
    </location>
</feature>
<reference evidence="3" key="1">
    <citation type="journal article" date="2015" name="Nat. Genet.">
        <title>The genome and transcriptome of the zoonotic hookworm Ancylostoma ceylanicum identify infection-specific gene families.</title>
        <authorList>
            <person name="Schwarz E.M."/>
            <person name="Hu Y."/>
            <person name="Antoshechkin I."/>
            <person name="Miller M.M."/>
            <person name="Sternberg P.W."/>
            <person name="Aroian R.V."/>
        </authorList>
    </citation>
    <scope>NUCLEOTIDE SEQUENCE</scope>
    <source>
        <strain evidence="3">HY135</strain>
    </source>
</reference>
<dbReference type="AlphaFoldDB" id="A0A016WR51"/>
<evidence type="ECO:0000313" key="2">
    <source>
        <dbReference type="EMBL" id="EYC41493.1"/>
    </source>
</evidence>
<name>A0A016WR51_9BILA</name>
<feature type="compositionally biased region" description="Polar residues" evidence="1">
    <location>
        <begin position="56"/>
        <end position="66"/>
    </location>
</feature>
<feature type="region of interest" description="Disordered" evidence="1">
    <location>
        <begin position="1"/>
        <end position="25"/>
    </location>
</feature>
<evidence type="ECO:0000256" key="1">
    <source>
        <dbReference type="SAM" id="MobiDB-lite"/>
    </source>
</evidence>
<dbReference type="Proteomes" id="UP000024635">
    <property type="component" value="Unassembled WGS sequence"/>
</dbReference>
<comment type="caution">
    <text evidence="2">The sequence shown here is derived from an EMBL/GenBank/DDBJ whole genome shotgun (WGS) entry which is preliminary data.</text>
</comment>
<sequence>MSSYSNAATRADVHCKTEPGPSNCEEEVVYDPMQVEELEQYEMVEEVHSFDVDNMSFQSNVRNSPPHSAKRSARSTQIPSHVNVRRQPHRESRVKSFKQLLDYSDKAESEVNQKAFLDMAPARVFITNDVVGMHLDWPLYSQQAESFSTAAHIIVSEAALVRSSLICLTVPQEFTEVGTFVVAISGLQDRHEVTQDGLGSWGTPQGTTKFYNFCTNTRKLKIASPEDYAYKVQCNRYIHPGTDERGHFIRKIYCGISSTGEGCSYAVITYSWEGTPHPITVTVPSPLPPRQRPYGARSWEAADVDLSVDEGIMHRGQPLLSRVAVDFGSACKILLAGVEIAQHRICAQVPRDFRDGGTFVVDIESCGGERMLCKDGHEWSKPSGSSRYFRFNEDGTISRVDRTGVIPLDDEFDVQVLYSFNLVMVTKKIIQACVG</sequence>
<proteinExistence type="predicted"/>
<evidence type="ECO:0000313" key="3">
    <source>
        <dbReference type="Proteomes" id="UP000024635"/>
    </source>
</evidence>
<dbReference type="EMBL" id="JARK01000167">
    <property type="protein sequence ID" value="EYC41493.1"/>
    <property type="molecule type" value="Genomic_DNA"/>
</dbReference>
<organism evidence="2 3">
    <name type="scientific">Ancylostoma ceylanicum</name>
    <dbReference type="NCBI Taxonomy" id="53326"/>
    <lineage>
        <taxon>Eukaryota</taxon>
        <taxon>Metazoa</taxon>
        <taxon>Ecdysozoa</taxon>
        <taxon>Nematoda</taxon>
        <taxon>Chromadorea</taxon>
        <taxon>Rhabditida</taxon>
        <taxon>Rhabditina</taxon>
        <taxon>Rhabditomorpha</taxon>
        <taxon>Strongyloidea</taxon>
        <taxon>Ancylostomatidae</taxon>
        <taxon>Ancylostomatinae</taxon>
        <taxon>Ancylostoma</taxon>
    </lineage>
</organism>
<dbReference type="OrthoDB" id="5805599at2759"/>